<accession>A0AAD9HT25</accession>
<protein>
    <submittedName>
        <fullName evidence="3">Uncharacterized protein</fullName>
    </submittedName>
</protein>
<feature type="compositionally biased region" description="Polar residues" evidence="1">
    <location>
        <begin position="104"/>
        <end position="124"/>
    </location>
</feature>
<organism evidence="3 4">
    <name type="scientific">Colletotrichum zoysiae</name>
    <dbReference type="NCBI Taxonomy" id="1216348"/>
    <lineage>
        <taxon>Eukaryota</taxon>
        <taxon>Fungi</taxon>
        <taxon>Dikarya</taxon>
        <taxon>Ascomycota</taxon>
        <taxon>Pezizomycotina</taxon>
        <taxon>Sordariomycetes</taxon>
        <taxon>Hypocreomycetidae</taxon>
        <taxon>Glomerellales</taxon>
        <taxon>Glomerellaceae</taxon>
        <taxon>Colletotrichum</taxon>
        <taxon>Colletotrichum graminicola species complex</taxon>
    </lineage>
</organism>
<keyword evidence="2" id="KW-0472">Membrane</keyword>
<keyword evidence="2" id="KW-0812">Transmembrane</keyword>
<evidence type="ECO:0000256" key="1">
    <source>
        <dbReference type="SAM" id="MobiDB-lite"/>
    </source>
</evidence>
<dbReference type="AlphaFoldDB" id="A0AAD9HT25"/>
<evidence type="ECO:0000313" key="4">
    <source>
        <dbReference type="Proteomes" id="UP001232148"/>
    </source>
</evidence>
<evidence type="ECO:0000256" key="2">
    <source>
        <dbReference type="SAM" id="Phobius"/>
    </source>
</evidence>
<feature type="region of interest" description="Disordered" evidence="1">
    <location>
        <begin position="92"/>
        <end position="124"/>
    </location>
</feature>
<reference evidence="3" key="1">
    <citation type="submission" date="2021-06" db="EMBL/GenBank/DDBJ databases">
        <title>Comparative genomics, transcriptomics and evolutionary studies reveal genomic signatures of adaptation to plant cell wall in hemibiotrophic fungi.</title>
        <authorList>
            <consortium name="DOE Joint Genome Institute"/>
            <person name="Baroncelli R."/>
            <person name="Diaz J.F."/>
            <person name="Benocci T."/>
            <person name="Peng M."/>
            <person name="Battaglia E."/>
            <person name="Haridas S."/>
            <person name="Andreopoulos W."/>
            <person name="Labutti K."/>
            <person name="Pangilinan J."/>
            <person name="Floch G.L."/>
            <person name="Makela M.R."/>
            <person name="Henrissat B."/>
            <person name="Grigoriev I.V."/>
            <person name="Crouch J.A."/>
            <person name="De Vries R.P."/>
            <person name="Sukno S.A."/>
            <person name="Thon M.R."/>
        </authorList>
    </citation>
    <scope>NUCLEOTIDE SEQUENCE</scope>
    <source>
        <strain evidence="3">MAFF235873</strain>
    </source>
</reference>
<dbReference type="Proteomes" id="UP001232148">
    <property type="component" value="Unassembled WGS sequence"/>
</dbReference>
<proteinExistence type="predicted"/>
<name>A0AAD9HT25_9PEZI</name>
<feature type="transmembrane region" description="Helical" evidence="2">
    <location>
        <begin position="143"/>
        <end position="160"/>
    </location>
</feature>
<keyword evidence="2" id="KW-1133">Transmembrane helix</keyword>
<comment type="caution">
    <text evidence="3">The sequence shown here is derived from an EMBL/GenBank/DDBJ whole genome shotgun (WGS) entry which is preliminary data.</text>
</comment>
<gene>
    <name evidence="3" type="ORF">LX32DRAFT_398047</name>
</gene>
<keyword evidence="4" id="KW-1185">Reference proteome</keyword>
<sequence>MPPRQLHLRECLLSGHGRDAFQPYALSFIPQILVKGGPRVQIEKGTRPACLRHLGFFFLVWASQLREERQPSNMAKDALPISVAMFLNMGSPRRDGSGSCETLPKTQDSRCTGQRPGKTQTHTHIPNSHAHVMAVERKMQARVVFYFYFIFIIILLFPVPQPFGCTCGRRRESLLPICRKAQHAVGNRPWRCWA</sequence>
<dbReference type="EMBL" id="MU842814">
    <property type="protein sequence ID" value="KAK2034518.1"/>
    <property type="molecule type" value="Genomic_DNA"/>
</dbReference>
<evidence type="ECO:0000313" key="3">
    <source>
        <dbReference type="EMBL" id="KAK2034518.1"/>
    </source>
</evidence>